<name>A0A2T4JGB0_9RHOB</name>
<reference evidence="1 2" key="1">
    <citation type="submission" date="2018-03" db="EMBL/GenBank/DDBJ databases">
        <title>Rhodobacter veldkampii.</title>
        <authorList>
            <person name="Meyer T.E."/>
            <person name="Miller S."/>
            <person name="Lodha T."/>
            <person name="Gandham S."/>
            <person name="Chintalapati S."/>
            <person name="Chintalapati V.R."/>
        </authorList>
    </citation>
    <scope>NUCLEOTIDE SEQUENCE [LARGE SCALE GENOMIC DNA]</scope>
    <source>
        <strain evidence="1 2">DSM 11550</strain>
    </source>
</reference>
<evidence type="ECO:0000313" key="1">
    <source>
        <dbReference type="EMBL" id="PTE16950.1"/>
    </source>
</evidence>
<comment type="caution">
    <text evidence="1">The sequence shown here is derived from an EMBL/GenBank/DDBJ whole genome shotgun (WGS) entry which is preliminary data.</text>
</comment>
<dbReference type="EMBL" id="PZKF01000028">
    <property type="protein sequence ID" value="PTE16950.1"/>
    <property type="molecule type" value="Genomic_DNA"/>
</dbReference>
<organism evidence="1 2">
    <name type="scientific">Phaeovulum veldkampii DSM 11550</name>
    <dbReference type="NCBI Taxonomy" id="1185920"/>
    <lineage>
        <taxon>Bacteria</taxon>
        <taxon>Pseudomonadati</taxon>
        <taxon>Pseudomonadota</taxon>
        <taxon>Alphaproteobacteria</taxon>
        <taxon>Rhodobacterales</taxon>
        <taxon>Paracoccaceae</taxon>
        <taxon>Phaeovulum</taxon>
    </lineage>
</organism>
<sequence length="150" mass="16242">MLLAKGAWVVVADGEKALILENTGDLRQPQLRLIEREEADTEMPGADTAPPGRVFESMAGGRRSAMDQPDYGRLVGERFAADLVEMLTRRARAGEFDKLVLVAPPQVLGALRDEMDDALRAVVVAELPKTLTKHPVAKIAEVVAAELDAL</sequence>
<gene>
    <name evidence="1" type="ORF">C5F46_11820</name>
</gene>
<accession>A0A2T4JGB0</accession>
<dbReference type="RefSeq" id="WP_107325561.1">
    <property type="nucleotide sequence ID" value="NZ_NHSP01000048.1"/>
</dbReference>
<dbReference type="InterPro" id="IPR041374">
    <property type="entry name" value="BaeRF_family12"/>
</dbReference>
<evidence type="ECO:0000313" key="2">
    <source>
        <dbReference type="Proteomes" id="UP000241899"/>
    </source>
</evidence>
<proteinExistence type="predicted"/>
<protein>
    <submittedName>
        <fullName evidence="1">Host attachment protein</fullName>
    </submittedName>
</protein>
<dbReference type="AlphaFoldDB" id="A0A2T4JGB0"/>
<dbReference type="Proteomes" id="UP000241899">
    <property type="component" value="Unassembled WGS sequence"/>
</dbReference>
<dbReference type="Pfam" id="PF18856">
    <property type="entry name" value="baeRF_family12"/>
    <property type="match status" value="1"/>
</dbReference>
<keyword evidence="2" id="KW-1185">Reference proteome</keyword>
<dbReference type="OrthoDB" id="9812459at2"/>